<dbReference type="PANTHER" id="PTHR42852">
    <property type="entry name" value="THIOL:DISULFIDE INTERCHANGE PROTEIN DSBE"/>
    <property type="match status" value="1"/>
</dbReference>
<dbReference type="Proteomes" id="UP000253410">
    <property type="component" value="Unassembled WGS sequence"/>
</dbReference>
<evidence type="ECO:0000259" key="2">
    <source>
        <dbReference type="PROSITE" id="PS51352"/>
    </source>
</evidence>
<keyword evidence="1" id="KW-0732">Signal</keyword>
<keyword evidence="4" id="KW-1185">Reference proteome</keyword>
<dbReference type="CDD" id="cd02966">
    <property type="entry name" value="TlpA_like_family"/>
    <property type="match status" value="1"/>
</dbReference>
<organism evidence="3 4">
    <name type="scientific">Chitinophaga flava</name>
    <dbReference type="NCBI Taxonomy" id="2259036"/>
    <lineage>
        <taxon>Bacteria</taxon>
        <taxon>Pseudomonadati</taxon>
        <taxon>Bacteroidota</taxon>
        <taxon>Chitinophagia</taxon>
        <taxon>Chitinophagales</taxon>
        <taxon>Chitinophagaceae</taxon>
        <taxon>Chitinophaga</taxon>
    </lineage>
</organism>
<feature type="domain" description="Thioredoxin" evidence="2">
    <location>
        <begin position="257"/>
        <end position="398"/>
    </location>
</feature>
<name>A0A365XTL2_9BACT</name>
<dbReference type="GO" id="GO:0016209">
    <property type="term" value="F:antioxidant activity"/>
    <property type="evidence" value="ECO:0007669"/>
    <property type="project" value="InterPro"/>
</dbReference>
<dbReference type="PANTHER" id="PTHR42852:SF13">
    <property type="entry name" value="PROTEIN DIPZ"/>
    <property type="match status" value="1"/>
</dbReference>
<evidence type="ECO:0000256" key="1">
    <source>
        <dbReference type="SAM" id="SignalP"/>
    </source>
</evidence>
<dbReference type="PROSITE" id="PS51352">
    <property type="entry name" value="THIOREDOXIN_2"/>
    <property type="match status" value="1"/>
</dbReference>
<proteinExistence type="predicted"/>
<evidence type="ECO:0000313" key="3">
    <source>
        <dbReference type="EMBL" id="RBL89458.1"/>
    </source>
</evidence>
<dbReference type="EMBL" id="QFFJ01000002">
    <property type="protein sequence ID" value="RBL89458.1"/>
    <property type="molecule type" value="Genomic_DNA"/>
</dbReference>
<evidence type="ECO:0000313" key="4">
    <source>
        <dbReference type="Proteomes" id="UP000253410"/>
    </source>
</evidence>
<dbReference type="InterPro" id="IPR036249">
    <property type="entry name" value="Thioredoxin-like_sf"/>
</dbReference>
<dbReference type="InterPro" id="IPR000866">
    <property type="entry name" value="AhpC/TSA"/>
</dbReference>
<sequence>MKKSLLLFSLFILFCGNVVSAQKKFSLKLHVPSGISPERLEIFYNTGNSRVVVKPVFNNNKLTIAGEFYTKYASVSINYYSSDREVLYGNDFWVTEKPAVITFPEVAVPAKDSSAYEQQLLVSLRHPALINAGDIGRMGDDQLNNFLAAARKEVAAYGAAHAEKIEDKDSEERKMYCEKLQAVESRKIQFVTENSQLYYSLWFFLNDLVYAGQTVPEGYKGVTVDSLTSLFNRIFPDDAKNSFEGKMIRKVLKGRALEKGAPAASFSALDLGGKKISLHTYKGKYVLLVFWATWCAPCIAELPAIKEIRSTYSTDELCIISVSLDTDIPKLKKYIKDNNMNWLQIGRDENLISTYGVSGIPSVWLIDKEGKIAYKDKEESADYNKLPVLKNILKEHLTAK</sequence>
<dbReference type="OrthoDB" id="702151at2"/>
<comment type="caution">
    <text evidence="3">The sequence shown here is derived from an EMBL/GenBank/DDBJ whole genome shotgun (WGS) entry which is preliminary data.</text>
</comment>
<dbReference type="RefSeq" id="WP_113618203.1">
    <property type="nucleotide sequence ID" value="NZ_QFFJ01000002.1"/>
</dbReference>
<dbReference type="GO" id="GO:0016491">
    <property type="term" value="F:oxidoreductase activity"/>
    <property type="evidence" value="ECO:0007669"/>
    <property type="project" value="InterPro"/>
</dbReference>
<dbReference type="InterPro" id="IPR013766">
    <property type="entry name" value="Thioredoxin_domain"/>
</dbReference>
<dbReference type="InterPro" id="IPR050553">
    <property type="entry name" value="Thioredoxin_ResA/DsbE_sf"/>
</dbReference>
<protein>
    <recommendedName>
        <fullName evidence="2">Thioredoxin domain-containing protein</fullName>
    </recommendedName>
</protein>
<gene>
    <name evidence="3" type="ORF">DF182_23370</name>
</gene>
<feature type="signal peptide" evidence="1">
    <location>
        <begin position="1"/>
        <end position="21"/>
    </location>
</feature>
<dbReference type="AlphaFoldDB" id="A0A365XTL2"/>
<feature type="chain" id="PRO_5016827337" description="Thioredoxin domain-containing protein" evidence="1">
    <location>
        <begin position="22"/>
        <end position="400"/>
    </location>
</feature>
<dbReference type="Pfam" id="PF00578">
    <property type="entry name" value="AhpC-TSA"/>
    <property type="match status" value="1"/>
</dbReference>
<dbReference type="Gene3D" id="3.40.30.10">
    <property type="entry name" value="Glutaredoxin"/>
    <property type="match status" value="1"/>
</dbReference>
<dbReference type="SUPFAM" id="SSF52833">
    <property type="entry name" value="Thioredoxin-like"/>
    <property type="match status" value="1"/>
</dbReference>
<accession>A0A365XTL2</accession>
<reference evidence="3 4" key="1">
    <citation type="submission" date="2018-05" db="EMBL/GenBank/DDBJ databases">
        <title>Chitinophaga sp. K3CV102501T nov., isolated from isolated from a monsoon evergreen broad-leaved forest soil.</title>
        <authorList>
            <person name="Lv Y."/>
        </authorList>
    </citation>
    <scope>NUCLEOTIDE SEQUENCE [LARGE SCALE GENOMIC DNA]</scope>
    <source>
        <strain evidence="3 4">GDMCC 1.1325</strain>
    </source>
</reference>